<feature type="region of interest" description="Disordered" evidence="8">
    <location>
        <begin position="233"/>
        <end position="261"/>
    </location>
</feature>
<accession>A0A9P0QVV7</accession>
<dbReference type="InterPro" id="IPR029063">
    <property type="entry name" value="SAM-dependent_MTases_sf"/>
</dbReference>
<dbReference type="GO" id="GO:0003735">
    <property type="term" value="F:structural constituent of ribosome"/>
    <property type="evidence" value="ECO:0007669"/>
    <property type="project" value="TreeGrafter"/>
</dbReference>
<keyword evidence="5" id="KW-0411">Iron-sulfur</keyword>
<dbReference type="PANTHER" id="PTHR13184">
    <property type="entry name" value="37S RIBOSOMAL PROTEIN S22"/>
    <property type="match status" value="1"/>
</dbReference>
<evidence type="ECO:0000256" key="1">
    <source>
        <dbReference type="ARBA" id="ARBA00004173"/>
    </source>
</evidence>
<evidence type="ECO:0000256" key="2">
    <source>
        <dbReference type="ARBA" id="ARBA00022723"/>
    </source>
</evidence>
<dbReference type="InterPro" id="IPR016522">
    <property type="entry name" value="RSM22_mit_bud"/>
</dbReference>
<comment type="function">
    <text evidence="7">Mitochondrial ribosome (mitoribosome) assembly factor. Binds at the interface of the head and body domains of the mitochondrial small ribosomal subunit (mt-SSU), occluding the mRNA channel and preventing compaction of the head domain towards the body. Probable inactive methyltransferase: retains the characteristic folding and ability to bind S-adenosyl-L-methionine, but it probably lost its methyltransferase activity.</text>
</comment>
<organism evidence="9 10">
    <name type="scientific">[Candida] railenensis</name>
    <dbReference type="NCBI Taxonomy" id="45579"/>
    <lineage>
        <taxon>Eukaryota</taxon>
        <taxon>Fungi</taxon>
        <taxon>Dikarya</taxon>
        <taxon>Ascomycota</taxon>
        <taxon>Saccharomycotina</taxon>
        <taxon>Pichiomycetes</taxon>
        <taxon>Debaryomycetaceae</taxon>
        <taxon>Kurtzmaniella</taxon>
    </lineage>
</organism>
<dbReference type="PIRSF" id="PIRSF007797">
    <property type="entry name" value="RSM22"/>
    <property type="match status" value="1"/>
</dbReference>
<dbReference type="PANTHER" id="PTHR13184:SF5">
    <property type="entry name" value="METHYLTRANSFERASE-LIKE PROTEIN 17, MITOCHONDRIAL"/>
    <property type="match status" value="1"/>
</dbReference>
<dbReference type="Proteomes" id="UP000837801">
    <property type="component" value="Unassembled WGS sequence"/>
</dbReference>
<proteinExistence type="predicted"/>
<name>A0A9P0QVV7_9ASCO</name>
<evidence type="ECO:0000256" key="7">
    <source>
        <dbReference type="ARBA" id="ARBA00045681"/>
    </source>
</evidence>
<comment type="caution">
    <text evidence="9">The sequence shown here is derived from an EMBL/GenBank/DDBJ whole genome shotgun (WGS) entry which is preliminary data.</text>
</comment>
<keyword evidence="6" id="KW-0496">Mitochondrion</keyword>
<keyword evidence="9" id="KW-0489">Methyltransferase</keyword>
<dbReference type="OrthoDB" id="421327at2759"/>
<dbReference type="GO" id="GO:0046872">
    <property type="term" value="F:metal ion binding"/>
    <property type="evidence" value="ECO:0007669"/>
    <property type="project" value="UniProtKB-KW"/>
</dbReference>
<dbReference type="EMBL" id="CAKXYY010000041">
    <property type="protein sequence ID" value="CAH2355975.1"/>
    <property type="molecule type" value="Genomic_DNA"/>
</dbReference>
<keyword evidence="4" id="KW-0408">Iron</keyword>
<evidence type="ECO:0000256" key="8">
    <source>
        <dbReference type="SAM" id="MobiDB-lite"/>
    </source>
</evidence>
<dbReference type="InterPro" id="IPR015324">
    <property type="entry name" value="Ribosomal_Rsm22-like"/>
</dbReference>
<dbReference type="GO" id="GO:0005763">
    <property type="term" value="C:mitochondrial small ribosomal subunit"/>
    <property type="evidence" value="ECO:0007669"/>
    <property type="project" value="TreeGrafter"/>
</dbReference>
<evidence type="ECO:0000256" key="4">
    <source>
        <dbReference type="ARBA" id="ARBA00023004"/>
    </source>
</evidence>
<dbReference type="Pfam" id="PF09243">
    <property type="entry name" value="Rsm22"/>
    <property type="match status" value="1"/>
</dbReference>
<feature type="compositionally biased region" description="Acidic residues" evidence="8">
    <location>
        <begin position="246"/>
        <end position="261"/>
    </location>
</feature>
<evidence type="ECO:0000256" key="3">
    <source>
        <dbReference type="ARBA" id="ARBA00022946"/>
    </source>
</evidence>
<dbReference type="GO" id="GO:0006412">
    <property type="term" value="P:translation"/>
    <property type="evidence" value="ECO:0007669"/>
    <property type="project" value="InterPro"/>
</dbReference>
<keyword evidence="10" id="KW-1185">Reference proteome</keyword>
<dbReference type="GO" id="GO:0032259">
    <property type="term" value="P:methylation"/>
    <property type="evidence" value="ECO:0007669"/>
    <property type="project" value="UniProtKB-KW"/>
</dbReference>
<protein>
    <submittedName>
        <fullName evidence="9">Probable S-adenosyl-L-methionine-dependent RNA methyltransferase Rsm22p, mitochondrial</fullName>
    </submittedName>
</protein>
<gene>
    <name evidence="9" type="ORF">CLIB1423_41S00232</name>
</gene>
<reference evidence="9" key="1">
    <citation type="submission" date="2022-03" db="EMBL/GenBank/DDBJ databases">
        <authorList>
            <person name="Legras J.-L."/>
            <person name="Devillers H."/>
            <person name="Grondin C."/>
        </authorList>
    </citation>
    <scope>NUCLEOTIDE SEQUENCE</scope>
    <source>
        <strain evidence="9">CLIB 1423</strain>
    </source>
</reference>
<sequence length="716" mass="82122">MLHQIAPGSMMIRRLPRVVCRRYISIRSDTYDNVNFDSKTNGYADTFSPYRNPDGSWIKGSNAKEARLHDFTLQGQKVKSISKLPPLISRTINDEILSKNVPERLRSKAALLFQSISKDQIQRAPENALDCDAYIASLFLQDYANVETVLRELQKRLEGEGKKLQPERVLDIGYGPSTGMIALNEIMGDDFAPRVKDSYIIGRNQGTMRRRAKVLLSRQLNEYNKWRVEEGITETETEENVQPREEEVDDSEELVEGDSENTSDLKDIDFSKIDIQTKLRTTLPSNKLYDLIIVNQCLLTREYNFPKDVDFNLHPILRLLSPGGHIVLVERGNALGFETIARARQVMIRPEAYEREHGKIPRPYVKGSNTKPQKLKGMDSIIAEEDVEFEKSLLAKYGEADEEDLKFEFEESEDFDVVEVESEPVKAEDDVNGPIDYHLKIIAPCSHHAKCPLQLGNPTFYKIPKYKNKLQFCSYHQTVQRPKFTLELKRGKKLATTWDKSSQDGFGFDRMNKRTVQKLEGSGRPGGNDYESGSYSYLIVERSHNDTKTLADIDEQRKFQNEQLNAADANNWARIIRQPTKQKQNVKLDVCAPSGRIEIWDVPKSVGIQEYHDARKVERGDLWALGKKTVTVRNIMSDEKVERMKIESKMSKKKFLKDERRKKWKKIVSSTEGAFDSENFMTVADELATELESSKKYKTEGKRAGFRGDPRDHDGL</sequence>
<comment type="subcellular location">
    <subcellularLocation>
        <location evidence="1">Mitochondrion</location>
    </subcellularLocation>
</comment>
<keyword evidence="9" id="KW-0808">Transferase</keyword>
<evidence type="ECO:0000313" key="10">
    <source>
        <dbReference type="Proteomes" id="UP000837801"/>
    </source>
</evidence>
<keyword evidence="2" id="KW-0479">Metal-binding</keyword>
<dbReference type="InterPro" id="IPR052571">
    <property type="entry name" value="Mt_RNA_Methyltransferase"/>
</dbReference>
<evidence type="ECO:0000313" key="9">
    <source>
        <dbReference type="EMBL" id="CAH2355975.1"/>
    </source>
</evidence>
<dbReference type="AlphaFoldDB" id="A0A9P0QVV7"/>
<evidence type="ECO:0000256" key="5">
    <source>
        <dbReference type="ARBA" id="ARBA00023014"/>
    </source>
</evidence>
<keyword evidence="3" id="KW-0809">Transit peptide</keyword>
<dbReference type="GO" id="GO:0008168">
    <property type="term" value="F:methyltransferase activity"/>
    <property type="evidence" value="ECO:0007669"/>
    <property type="project" value="UniProtKB-KW"/>
</dbReference>
<dbReference type="SUPFAM" id="SSF53335">
    <property type="entry name" value="S-adenosyl-L-methionine-dependent methyltransferases"/>
    <property type="match status" value="1"/>
</dbReference>
<dbReference type="GO" id="GO:0051536">
    <property type="term" value="F:iron-sulfur cluster binding"/>
    <property type="evidence" value="ECO:0007669"/>
    <property type="project" value="UniProtKB-KW"/>
</dbReference>
<evidence type="ECO:0000256" key="6">
    <source>
        <dbReference type="ARBA" id="ARBA00023128"/>
    </source>
</evidence>